<dbReference type="SMART" id="SM00953">
    <property type="entry name" value="RES"/>
    <property type="match status" value="1"/>
</dbReference>
<proteinExistence type="predicted"/>
<protein>
    <submittedName>
        <fullName evidence="2">RES family NAD+ phosphorylase</fullName>
    </submittedName>
</protein>
<keyword evidence="3" id="KW-1185">Reference proteome</keyword>
<evidence type="ECO:0000313" key="3">
    <source>
        <dbReference type="Proteomes" id="UP001597601"/>
    </source>
</evidence>
<evidence type="ECO:0000313" key="2">
    <source>
        <dbReference type="EMBL" id="MFD2863092.1"/>
    </source>
</evidence>
<accession>A0ABW5XJ19</accession>
<feature type="domain" description="RES" evidence="1">
    <location>
        <begin position="14"/>
        <end position="139"/>
    </location>
</feature>
<dbReference type="RefSeq" id="WP_377122045.1">
    <property type="nucleotide sequence ID" value="NZ_JBHUHN010000001.1"/>
</dbReference>
<dbReference type="EMBL" id="JBHUON010000001">
    <property type="protein sequence ID" value="MFD2863092.1"/>
    <property type="molecule type" value="Genomic_DNA"/>
</dbReference>
<sequence length="152" mass="17144">MIVFRLSKKAFINDLSGMGAEKTGGRWNSKGIPLLYTAASRALAVVEVAVHVPLGIIPVDYHLATIEIPDDEIIEADFNTLPKNWATNPFIRQTQNIGNNFIKNNYHLALQVPSASVAGDFNYLINPRHSEFYRVKIKTIEPFVFDVRLFKK</sequence>
<dbReference type="Pfam" id="PF08808">
    <property type="entry name" value="RES"/>
    <property type="match status" value="1"/>
</dbReference>
<reference evidence="3" key="1">
    <citation type="journal article" date="2019" name="Int. J. Syst. Evol. Microbiol.">
        <title>The Global Catalogue of Microorganisms (GCM) 10K type strain sequencing project: providing services to taxonomists for standard genome sequencing and annotation.</title>
        <authorList>
            <consortium name="The Broad Institute Genomics Platform"/>
            <consortium name="The Broad Institute Genome Sequencing Center for Infectious Disease"/>
            <person name="Wu L."/>
            <person name="Ma J."/>
        </authorList>
    </citation>
    <scope>NUCLEOTIDE SEQUENCE [LARGE SCALE GENOMIC DNA]</scope>
    <source>
        <strain evidence="3">KCTC 52232</strain>
    </source>
</reference>
<dbReference type="Proteomes" id="UP001597601">
    <property type="component" value="Unassembled WGS sequence"/>
</dbReference>
<organism evidence="2 3">
    <name type="scientific">Mucilaginibacter antarcticus</name>
    <dbReference type="NCBI Taxonomy" id="1855725"/>
    <lineage>
        <taxon>Bacteria</taxon>
        <taxon>Pseudomonadati</taxon>
        <taxon>Bacteroidota</taxon>
        <taxon>Sphingobacteriia</taxon>
        <taxon>Sphingobacteriales</taxon>
        <taxon>Sphingobacteriaceae</taxon>
        <taxon>Mucilaginibacter</taxon>
    </lineage>
</organism>
<comment type="caution">
    <text evidence="2">The sequence shown here is derived from an EMBL/GenBank/DDBJ whole genome shotgun (WGS) entry which is preliminary data.</text>
</comment>
<gene>
    <name evidence="2" type="ORF">ACFSYC_00210</name>
</gene>
<evidence type="ECO:0000259" key="1">
    <source>
        <dbReference type="SMART" id="SM00953"/>
    </source>
</evidence>
<name>A0ABW5XJ19_9SPHI</name>
<dbReference type="InterPro" id="IPR014914">
    <property type="entry name" value="RES_dom"/>
</dbReference>